<evidence type="ECO:0000256" key="1">
    <source>
        <dbReference type="SAM" id="Phobius"/>
    </source>
</evidence>
<dbReference type="Proteomes" id="UP000507470">
    <property type="component" value="Unassembled WGS sequence"/>
</dbReference>
<dbReference type="Gene3D" id="2.60.40.10">
    <property type="entry name" value="Immunoglobulins"/>
    <property type="match status" value="1"/>
</dbReference>
<dbReference type="InterPro" id="IPR036179">
    <property type="entry name" value="Ig-like_dom_sf"/>
</dbReference>
<organism evidence="2 3">
    <name type="scientific">Mytilus coruscus</name>
    <name type="common">Sea mussel</name>
    <dbReference type="NCBI Taxonomy" id="42192"/>
    <lineage>
        <taxon>Eukaryota</taxon>
        <taxon>Metazoa</taxon>
        <taxon>Spiralia</taxon>
        <taxon>Lophotrochozoa</taxon>
        <taxon>Mollusca</taxon>
        <taxon>Bivalvia</taxon>
        <taxon>Autobranchia</taxon>
        <taxon>Pteriomorphia</taxon>
        <taxon>Mytilida</taxon>
        <taxon>Mytiloidea</taxon>
        <taxon>Mytilidae</taxon>
        <taxon>Mytilinae</taxon>
        <taxon>Mytilus</taxon>
    </lineage>
</organism>
<keyword evidence="1" id="KW-0812">Transmembrane</keyword>
<feature type="transmembrane region" description="Helical" evidence="1">
    <location>
        <begin position="158"/>
        <end position="174"/>
    </location>
</feature>
<reference evidence="2 3" key="1">
    <citation type="submission" date="2020-06" db="EMBL/GenBank/DDBJ databases">
        <authorList>
            <person name="Li R."/>
            <person name="Bekaert M."/>
        </authorList>
    </citation>
    <scope>NUCLEOTIDE SEQUENCE [LARGE SCALE GENOMIC DNA]</scope>
    <source>
        <strain evidence="3">wild</strain>
    </source>
</reference>
<keyword evidence="3" id="KW-1185">Reference proteome</keyword>
<gene>
    <name evidence="2" type="ORF">MCOR_10837</name>
</gene>
<dbReference type="EMBL" id="CACVKT020001875">
    <property type="protein sequence ID" value="CAC5372897.1"/>
    <property type="molecule type" value="Genomic_DNA"/>
</dbReference>
<protein>
    <recommendedName>
        <fullName evidence="4">Ig-like domain-containing protein</fullName>
    </recommendedName>
</protein>
<dbReference type="OrthoDB" id="6161934at2759"/>
<evidence type="ECO:0000313" key="3">
    <source>
        <dbReference type="Proteomes" id="UP000507470"/>
    </source>
</evidence>
<name>A0A6J8AS87_MYTCO</name>
<keyword evidence="1" id="KW-1133">Transmembrane helix</keyword>
<dbReference type="AlphaFoldDB" id="A0A6J8AS87"/>
<sequence length="338" mass="38100">MTLFKLERQVTYQYHLVCNTYAAIDKILIFLEQSVYYKYETVFVGTNETVELNCYRFDQSECAWRISKMTLPSSIDSNATDKTYILHTDGHLLNPKQKNTNIDIIGGTNTGKCNLKIRRFSSVDEGSYTCKFWSRGTDALYNVYEVQLQKISNNVDDVKAILLVLLVVIAVVLLKAVWIVLLIVLAVVLAITVLTAFFLLRRKVEPVDNQLYISSDDPGLARINNLRNPSVIDTTLPSISHDNQIYRMQLHNEGGVNGRRSCTYINRGVVSSAHNSQICDPSLNYSEITFNTAPTMQDAVIHGSVNRTIYSEIDLTAEPVAPLSSSESEHDERDESDI</sequence>
<evidence type="ECO:0008006" key="4">
    <source>
        <dbReference type="Google" id="ProtNLM"/>
    </source>
</evidence>
<dbReference type="SUPFAM" id="SSF48726">
    <property type="entry name" value="Immunoglobulin"/>
    <property type="match status" value="1"/>
</dbReference>
<feature type="transmembrane region" description="Helical" evidence="1">
    <location>
        <begin position="180"/>
        <end position="200"/>
    </location>
</feature>
<keyword evidence="1" id="KW-0472">Membrane</keyword>
<proteinExistence type="predicted"/>
<dbReference type="InterPro" id="IPR013783">
    <property type="entry name" value="Ig-like_fold"/>
</dbReference>
<accession>A0A6J8AS87</accession>
<evidence type="ECO:0000313" key="2">
    <source>
        <dbReference type="EMBL" id="CAC5372897.1"/>
    </source>
</evidence>